<dbReference type="EMBL" id="BARS01045316">
    <property type="protein sequence ID" value="GAG31350.1"/>
    <property type="molecule type" value="Genomic_DNA"/>
</dbReference>
<proteinExistence type="predicted"/>
<organism evidence="1">
    <name type="scientific">marine sediment metagenome</name>
    <dbReference type="NCBI Taxonomy" id="412755"/>
    <lineage>
        <taxon>unclassified sequences</taxon>
        <taxon>metagenomes</taxon>
        <taxon>ecological metagenomes</taxon>
    </lineage>
</organism>
<dbReference type="AlphaFoldDB" id="X0WL18"/>
<comment type="caution">
    <text evidence="1">The sequence shown here is derived from an EMBL/GenBank/DDBJ whole genome shotgun (WGS) entry which is preliminary data.</text>
</comment>
<protein>
    <submittedName>
        <fullName evidence="1">Uncharacterized protein</fullName>
    </submittedName>
</protein>
<name>X0WL18_9ZZZZ</name>
<feature type="non-terminal residue" evidence="1">
    <location>
        <position position="1"/>
    </location>
</feature>
<accession>X0WL18</accession>
<reference evidence="1" key="1">
    <citation type="journal article" date="2014" name="Front. Microbiol.">
        <title>High frequency of phylogenetically diverse reductive dehalogenase-homologous genes in deep subseafloor sedimentary metagenomes.</title>
        <authorList>
            <person name="Kawai M."/>
            <person name="Futagami T."/>
            <person name="Toyoda A."/>
            <person name="Takaki Y."/>
            <person name="Nishi S."/>
            <person name="Hori S."/>
            <person name="Arai W."/>
            <person name="Tsubouchi T."/>
            <person name="Morono Y."/>
            <person name="Uchiyama I."/>
            <person name="Ito T."/>
            <person name="Fujiyama A."/>
            <person name="Inagaki F."/>
            <person name="Takami H."/>
        </authorList>
    </citation>
    <scope>NUCLEOTIDE SEQUENCE</scope>
    <source>
        <strain evidence="1">Expedition CK06-06</strain>
    </source>
</reference>
<sequence>IKKAALNVFNRYYKLDGLEEIVTQFNNGLSLEVSDTMSAGLYVRNLKKMVGLADVIKVVNDSESPEAIASAVEFILEGLHLNKRLNKTRVEDKIVYRR</sequence>
<evidence type="ECO:0000313" key="1">
    <source>
        <dbReference type="EMBL" id="GAG31350.1"/>
    </source>
</evidence>
<gene>
    <name evidence="1" type="ORF">S01H1_68340</name>
</gene>